<evidence type="ECO:0000256" key="1">
    <source>
        <dbReference type="ARBA" id="ARBA00010244"/>
    </source>
</evidence>
<dbReference type="PIRSF" id="PIRSF003165">
    <property type="entry name" value="Chaperone_SicA"/>
    <property type="match status" value="1"/>
</dbReference>
<reference evidence="3 4" key="1">
    <citation type="journal article" date="2018" name="Microbes Environ.">
        <title>Comparative Genomic Insights into Endofungal Lifestyles of Two Bacterial Endosymbionts, Mycoavidus cysteinexigens and Burkholderia rhizoxinica.</title>
        <authorList>
            <person name="Sharmin D."/>
            <person name="Guo Y."/>
            <person name="Nishizawa T."/>
            <person name="Ohshima S."/>
            <person name="Sato Y."/>
            <person name="Takashima Y."/>
            <person name="Narisawa K."/>
            <person name="Ohta H."/>
        </authorList>
    </citation>
    <scope>NUCLEOTIDE SEQUENCE [LARGE SCALE GENOMIC DNA]</scope>
    <source>
        <strain evidence="3 4">B1-EB</strain>
    </source>
</reference>
<dbReference type="InterPro" id="IPR011990">
    <property type="entry name" value="TPR-like_helical_dom_sf"/>
</dbReference>
<evidence type="ECO:0000313" key="4">
    <source>
        <dbReference type="Proteomes" id="UP000282597"/>
    </source>
</evidence>
<keyword evidence="2" id="KW-0143">Chaperone</keyword>
<accession>A0A2Z6ETP4</accession>
<name>A0A2Z6ETP4_9BURK</name>
<sequence length="165" mass="18688">MTHDTFNEKQDAQEVLRRFFACGGAVRMLADIPLDDMEHLYAYATQLFEADEFKGARNLYFLLAQLDQWNADYWLGLGLCHQRLMQHEDALFCFSRAGVIKIDDPRASFFAGVSYQIVGNKAYARKALNASIKWCGQHAQYATLRQSAVQLLACCAQEASVCPLH</sequence>
<dbReference type="InterPro" id="IPR011716">
    <property type="entry name" value="TPR-3"/>
</dbReference>
<dbReference type="KEGG" id="mcys:MCB1EB_0591"/>
<dbReference type="Gene3D" id="1.25.40.10">
    <property type="entry name" value="Tetratricopeptide repeat domain"/>
    <property type="match status" value="1"/>
</dbReference>
<keyword evidence="4" id="KW-1185">Reference proteome</keyword>
<dbReference type="EMBL" id="AP018150">
    <property type="protein sequence ID" value="BBE08752.1"/>
    <property type="molecule type" value="Genomic_DNA"/>
</dbReference>
<dbReference type="RefSeq" id="WP_045363067.1">
    <property type="nucleotide sequence ID" value="NZ_AP018150.1"/>
</dbReference>
<dbReference type="PRINTS" id="PR01595">
    <property type="entry name" value="SYCDCHAPRONE"/>
</dbReference>
<dbReference type="Pfam" id="PF07720">
    <property type="entry name" value="TPR_3"/>
    <property type="match status" value="1"/>
</dbReference>
<gene>
    <name evidence="3" type="ORF">MCB1EB_0591</name>
</gene>
<dbReference type="SUPFAM" id="SSF48452">
    <property type="entry name" value="TPR-like"/>
    <property type="match status" value="1"/>
</dbReference>
<proteinExistence type="inferred from homology"/>
<organism evidence="3 4">
    <name type="scientific">Mycoavidus cysteinexigens</name>
    <dbReference type="NCBI Taxonomy" id="1553431"/>
    <lineage>
        <taxon>Bacteria</taxon>
        <taxon>Pseudomonadati</taxon>
        <taxon>Pseudomonadota</taxon>
        <taxon>Betaproteobacteria</taxon>
        <taxon>Burkholderiales</taxon>
        <taxon>Burkholderiaceae</taxon>
        <taxon>Mycoavidus</taxon>
    </lineage>
</organism>
<comment type="similarity">
    <text evidence="1">Belongs to the LcrH/SycD chaperone family.</text>
</comment>
<evidence type="ECO:0000313" key="3">
    <source>
        <dbReference type="EMBL" id="BBE08752.1"/>
    </source>
</evidence>
<dbReference type="InterPro" id="IPR016379">
    <property type="entry name" value="T3SS_Ca_resp_chp_LcrH/SycD_sub"/>
</dbReference>
<evidence type="ECO:0000256" key="2">
    <source>
        <dbReference type="ARBA" id="ARBA00023186"/>
    </source>
</evidence>
<protein>
    <submittedName>
        <fullName evidence="3">Type III secretion low calcium response chaperone LcrH/SycD</fullName>
    </submittedName>
</protein>
<dbReference type="AlphaFoldDB" id="A0A2Z6ETP4"/>
<dbReference type="NCBIfam" id="TIGR02552">
    <property type="entry name" value="LcrH_SycD"/>
    <property type="match status" value="1"/>
</dbReference>
<dbReference type="InterPro" id="IPR005415">
    <property type="entry name" value="T3SS_Ca_resp_chp_LcrH/SycD"/>
</dbReference>
<dbReference type="Proteomes" id="UP000282597">
    <property type="component" value="Chromosome"/>
</dbReference>